<dbReference type="RefSeq" id="WP_401232067.1">
    <property type="nucleotide sequence ID" value="NZ_JBIUVY010000030.1"/>
</dbReference>
<proteinExistence type="predicted"/>
<evidence type="ECO:0000313" key="1">
    <source>
        <dbReference type="EMBL" id="MFJ2288138.1"/>
    </source>
</evidence>
<dbReference type="EMBL" id="JBIUVY010000030">
    <property type="protein sequence ID" value="MFJ2288138.1"/>
    <property type="molecule type" value="Genomic_DNA"/>
</dbReference>
<keyword evidence="2" id="KW-1185">Reference proteome</keyword>
<comment type="caution">
    <text evidence="1">The sequence shown here is derived from an EMBL/GenBank/DDBJ whole genome shotgun (WGS) entry which is preliminary data.</text>
</comment>
<dbReference type="Proteomes" id="UP001617296">
    <property type="component" value="Unassembled WGS sequence"/>
</dbReference>
<name>A0ABW8DLP2_9PSED</name>
<evidence type="ECO:0000313" key="2">
    <source>
        <dbReference type="Proteomes" id="UP001617296"/>
    </source>
</evidence>
<protein>
    <submittedName>
        <fullName evidence="1">Uncharacterized protein</fullName>
    </submittedName>
</protein>
<reference evidence="1 2" key="1">
    <citation type="submission" date="2024-10" db="EMBL/GenBank/DDBJ databases">
        <title>The Natural Products Discovery Center: Release of the First 8490 Sequenced Strains for Exploring Actinobacteria Biosynthetic Diversity.</title>
        <authorList>
            <person name="Kalkreuter E."/>
            <person name="Kautsar S.A."/>
            <person name="Yang D."/>
            <person name="Bader C.D."/>
            <person name="Teijaro C.N."/>
            <person name="Fluegel L."/>
            <person name="Davis C.M."/>
            <person name="Simpson J.R."/>
            <person name="Lauterbach L."/>
            <person name="Steele A.D."/>
            <person name="Gui C."/>
            <person name="Meng S."/>
            <person name="Li G."/>
            <person name="Viehrig K."/>
            <person name="Ye F."/>
            <person name="Su P."/>
            <person name="Kiefer A.F."/>
            <person name="Nichols A."/>
            <person name="Cepeda A.J."/>
            <person name="Yan W."/>
            <person name="Fan B."/>
            <person name="Jiang Y."/>
            <person name="Adhikari A."/>
            <person name="Zheng C.-J."/>
            <person name="Schuster L."/>
            <person name="Cowan T.M."/>
            <person name="Smanski M.J."/>
            <person name="Chevrette M.G."/>
            <person name="De Carvalho L.P.S."/>
            <person name="Shen B."/>
        </authorList>
    </citation>
    <scope>NUCLEOTIDE SEQUENCE [LARGE SCALE GENOMIC DNA]</scope>
    <source>
        <strain evidence="1 2">NPDC087689</strain>
    </source>
</reference>
<sequence>MKKSHGPALVRSLIPLTDCPSCAGKGMIKGVFYELDCIGCHSSGFVHAQTLEVVPLEQLVVQLGRMARRGAAQVTGKNPTRLIVDEYQTANSRGPGGSSYKGD</sequence>
<gene>
    <name evidence="1" type="ORF">ACIOUF_17555</name>
</gene>
<accession>A0ABW8DLP2</accession>
<organism evidence="1 2">
    <name type="scientific">Pseudomonas iridis</name>
    <dbReference type="NCBI Taxonomy" id="2710587"/>
    <lineage>
        <taxon>Bacteria</taxon>
        <taxon>Pseudomonadati</taxon>
        <taxon>Pseudomonadota</taxon>
        <taxon>Gammaproteobacteria</taxon>
        <taxon>Pseudomonadales</taxon>
        <taxon>Pseudomonadaceae</taxon>
        <taxon>Pseudomonas</taxon>
    </lineage>
</organism>